<dbReference type="RefSeq" id="XP_025354965.1">
    <property type="nucleotide sequence ID" value="XM_025497655.1"/>
</dbReference>
<name>A0A316VEE7_9BASI</name>
<protein>
    <submittedName>
        <fullName evidence="1">Uncharacterized protein</fullName>
    </submittedName>
</protein>
<reference evidence="1 2" key="1">
    <citation type="journal article" date="2018" name="Mol. Biol. Evol.">
        <title>Broad Genomic Sampling Reveals a Smut Pathogenic Ancestry of the Fungal Clade Ustilaginomycotina.</title>
        <authorList>
            <person name="Kijpornyongpan T."/>
            <person name="Mondo S.J."/>
            <person name="Barry K."/>
            <person name="Sandor L."/>
            <person name="Lee J."/>
            <person name="Lipzen A."/>
            <person name="Pangilinan J."/>
            <person name="LaButti K."/>
            <person name="Hainaut M."/>
            <person name="Henrissat B."/>
            <person name="Grigoriev I.V."/>
            <person name="Spatafora J.W."/>
            <person name="Aime M.C."/>
        </authorList>
    </citation>
    <scope>NUCLEOTIDE SEQUENCE [LARGE SCALE GENOMIC DNA]</scope>
    <source>
        <strain evidence="1 2">MCA 3882</strain>
    </source>
</reference>
<gene>
    <name evidence="1" type="ORF">FA14DRAFT_154115</name>
</gene>
<evidence type="ECO:0000313" key="1">
    <source>
        <dbReference type="EMBL" id="PWN34663.1"/>
    </source>
</evidence>
<evidence type="ECO:0000313" key="2">
    <source>
        <dbReference type="Proteomes" id="UP000245771"/>
    </source>
</evidence>
<dbReference type="Proteomes" id="UP000245771">
    <property type="component" value="Unassembled WGS sequence"/>
</dbReference>
<organism evidence="1 2">
    <name type="scientific">Meira miltonrushii</name>
    <dbReference type="NCBI Taxonomy" id="1280837"/>
    <lineage>
        <taxon>Eukaryota</taxon>
        <taxon>Fungi</taxon>
        <taxon>Dikarya</taxon>
        <taxon>Basidiomycota</taxon>
        <taxon>Ustilaginomycotina</taxon>
        <taxon>Exobasidiomycetes</taxon>
        <taxon>Exobasidiales</taxon>
        <taxon>Brachybasidiaceae</taxon>
        <taxon>Meira</taxon>
    </lineage>
</organism>
<dbReference type="EMBL" id="KZ819603">
    <property type="protein sequence ID" value="PWN34663.1"/>
    <property type="molecule type" value="Genomic_DNA"/>
</dbReference>
<keyword evidence="2" id="KW-1185">Reference proteome</keyword>
<proteinExistence type="predicted"/>
<accession>A0A316VEE7</accession>
<dbReference type="InParanoid" id="A0A316VEE7"/>
<sequence length="137" mass="16241">MVFYHTVRHLYLKSLFPYLQEVVVYTRSELSDKWRLLKNESEKVENKHQIESMVWYQINGSITTKQLADPTNTDATQEEAAHSVLQGFATKFIKHTVKNNSFLRSFQVMEEFTVCKNVMEKRKLFFDDNGLPRKNFL</sequence>
<dbReference type="GeneID" id="37019436"/>
<dbReference type="AlphaFoldDB" id="A0A316VEE7"/>